<accession>A0A0M3JKG1</accession>
<organism evidence="1">
    <name type="scientific">Anisakis simplex</name>
    <name type="common">Herring worm</name>
    <dbReference type="NCBI Taxonomy" id="6269"/>
    <lineage>
        <taxon>Eukaryota</taxon>
        <taxon>Metazoa</taxon>
        <taxon>Ecdysozoa</taxon>
        <taxon>Nematoda</taxon>
        <taxon>Chromadorea</taxon>
        <taxon>Rhabditida</taxon>
        <taxon>Spirurina</taxon>
        <taxon>Ascaridomorpha</taxon>
        <taxon>Ascaridoidea</taxon>
        <taxon>Anisakidae</taxon>
        <taxon>Anisakis</taxon>
        <taxon>Anisakis simplex complex</taxon>
    </lineage>
</organism>
<evidence type="ECO:0000313" key="1">
    <source>
        <dbReference type="WBParaSite" id="ASIM_0000813401-mRNA-1"/>
    </source>
</evidence>
<dbReference type="WBParaSite" id="ASIM_0000813401-mRNA-1">
    <property type="protein sequence ID" value="ASIM_0000813401-mRNA-1"/>
    <property type="gene ID" value="ASIM_0000813401"/>
</dbReference>
<protein>
    <submittedName>
        <fullName evidence="1">M20/M25/M40 family metallo-hydrolase</fullName>
    </submittedName>
</protein>
<reference evidence="1" key="1">
    <citation type="submission" date="2017-02" db="UniProtKB">
        <authorList>
            <consortium name="WormBaseParasite"/>
        </authorList>
    </citation>
    <scope>IDENTIFICATION</scope>
</reference>
<dbReference type="AlphaFoldDB" id="A0A0M3JKG1"/>
<sequence length="44" mass="4820">LMCEPIFTGNSGTAKWYRDGIEVANVTRSVTTLFDALVEVLSIT</sequence>
<proteinExistence type="predicted"/>
<name>A0A0M3JKG1_ANISI</name>